<evidence type="ECO:0000256" key="1">
    <source>
        <dbReference type="ARBA" id="ARBA00023015"/>
    </source>
</evidence>
<keyword evidence="4" id="KW-0812">Transmembrane</keyword>
<evidence type="ECO:0000313" key="7">
    <source>
        <dbReference type="Proteomes" id="UP001487305"/>
    </source>
</evidence>
<feature type="transmembrane region" description="Helical" evidence="4">
    <location>
        <begin position="209"/>
        <end position="226"/>
    </location>
</feature>
<gene>
    <name evidence="6" type="ORF">AAA083_04200</name>
</gene>
<dbReference type="PROSITE" id="PS50043">
    <property type="entry name" value="HTH_LUXR_2"/>
    <property type="match status" value="1"/>
</dbReference>
<evidence type="ECO:0000256" key="2">
    <source>
        <dbReference type="ARBA" id="ARBA00023125"/>
    </source>
</evidence>
<keyword evidence="2" id="KW-0238">DNA-binding</keyword>
<proteinExistence type="predicted"/>
<feature type="transmembrane region" description="Helical" evidence="4">
    <location>
        <begin position="47"/>
        <end position="67"/>
    </location>
</feature>
<reference evidence="6 7" key="1">
    <citation type="submission" date="2024-04" db="EMBL/GenBank/DDBJ databases">
        <title>Human intestinal bacterial collection.</title>
        <authorList>
            <person name="Pauvert C."/>
            <person name="Hitch T.C.A."/>
            <person name="Clavel T."/>
        </authorList>
    </citation>
    <scope>NUCLEOTIDE SEQUENCE [LARGE SCALE GENOMIC DNA]</scope>
    <source>
        <strain evidence="6 7">CLA-KB-H42</strain>
    </source>
</reference>
<dbReference type="PRINTS" id="PR00038">
    <property type="entry name" value="HTHLUXR"/>
</dbReference>
<evidence type="ECO:0000259" key="5">
    <source>
        <dbReference type="PROSITE" id="PS50043"/>
    </source>
</evidence>
<evidence type="ECO:0000256" key="4">
    <source>
        <dbReference type="SAM" id="Phobius"/>
    </source>
</evidence>
<keyword evidence="7" id="KW-1185">Reference proteome</keyword>
<dbReference type="SMART" id="SM00421">
    <property type="entry name" value="HTH_LUXR"/>
    <property type="match status" value="1"/>
</dbReference>
<sequence>MKNVLGKLFAQYPSLNYVGLALWLGWSAVAFSRAFEFYDFISASNVFGLFTFIQIGSIVVFLLAAVLPEQVSSRLLSPSALFASAGVATLCIVSTIALFELADEGAIGSSSYAAIYAIASILTGASLVPLFLKCIVPFCSQAPKRATLRFAQTLFQSGLYYFLVVGSPRIFSLVLFCLTPLLIVILQIPTRSSTAKPSAKSTSQFNRPFIGLFVAMTIYAIAMRIFEPYVASVLPRDSSMFVSSFSICLLLIVTIALVCAVVTVKGAFPFGRIYHLAIALLLVTVLSPSVFNSSPVMLSILCLAIVHFLTMLYRCILAYIVFQSGMNPMKLFGFGMAAISLGSLIGNVAGALLIRVASELELLYLLSFAMVFLCIIAAFLIFPESKMKALLLPVDEPALDALENKERPVKWWMEAAERAARQGRLSEREKEVFFLLVRGKSTQQIADKLFLSPYTVKAHTRNIYAKLDIHSRNELNDYVDKQINASQPLP</sequence>
<feature type="transmembrane region" description="Helical" evidence="4">
    <location>
        <begin position="146"/>
        <end position="164"/>
    </location>
</feature>
<feature type="transmembrane region" description="Helical" evidence="4">
    <location>
        <begin position="334"/>
        <end position="356"/>
    </location>
</feature>
<dbReference type="InterPro" id="IPR000792">
    <property type="entry name" value="Tscrpt_reg_LuxR_C"/>
</dbReference>
<feature type="transmembrane region" description="Helical" evidence="4">
    <location>
        <begin position="111"/>
        <end position="134"/>
    </location>
</feature>
<feature type="transmembrane region" description="Helical" evidence="4">
    <location>
        <begin position="170"/>
        <end position="188"/>
    </location>
</feature>
<dbReference type="Pfam" id="PF00196">
    <property type="entry name" value="GerE"/>
    <property type="match status" value="1"/>
</dbReference>
<organism evidence="6 7">
    <name type="scientific">Raoultibacter massiliensis</name>
    <dbReference type="NCBI Taxonomy" id="1852371"/>
    <lineage>
        <taxon>Bacteria</taxon>
        <taxon>Bacillati</taxon>
        <taxon>Actinomycetota</taxon>
        <taxon>Coriobacteriia</taxon>
        <taxon>Eggerthellales</taxon>
        <taxon>Eggerthellaceae</taxon>
        <taxon>Raoultibacter</taxon>
    </lineage>
</organism>
<dbReference type="Gene3D" id="1.10.10.10">
    <property type="entry name" value="Winged helix-like DNA-binding domain superfamily/Winged helix DNA-binding domain"/>
    <property type="match status" value="1"/>
</dbReference>
<evidence type="ECO:0000313" key="6">
    <source>
        <dbReference type="EMBL" id="MEQ3362177.1"/>
    </source>
</evidence>
<dbReference type="PANTHER" id="PTHR44688">
    <property type="entry name" value="DNA-BINDING TRANSCRIPTIONAL ACTIVATOR DEVR_DOSR"/>
    <property type="match status" value="1"/>
</dbReference>
<keyword evidence="4" id="KW-1133">Transmembrane helix</keyword>
<dbReference type="EMBL" id="JBBNOP010000003">
    <property type="protein sequence ID" value="MEQ3362177.1"/>
    <property type="molecule type" value="Genomic_DNA"/>
</dbReference>
<feature type="domain" description="HTH luxR-type" evidence="5">
    <location>
        <begin position="418"/>
        <end position="483"/>
    </location>
</feature>
<name>A0ABV1JDN1_9ACTN</name>
<dbReference type="PANTHER" id="PTHR44688:SF16">
    <property type="entry name" value="DNA-BINDING TRANSCRIPTIONAL ACTIVATOR DEVR_DOSR"/>
    <property type="match status" value="1"/>
</dbReference>
<protein>
    <submittedName>
        <fullName evidence="6">Helix-turn-helix transcriptional regulator</fullName>
    </submittedName>
</protein>
<evidence type="ECO:0000256" key="3">
    <source>
        <dbReference type="ARBA" id="ARBA00023163"/>
    </source>
</evidence>
<dbReference type="SUPFAM" id="SSF46894">
    <property type="entry name" value="C-terminal effector domain of the bipartite response regulators"/>
    <property type="match status" value="1"/>
</dbReference>
<dbReference type="RefSeq" id="WP_180963539.1">
    <property type="nucleotide sequence ID" value="NZ_JBBNOP010000003.1"/>
</dbReference>
<feature type="transmembrane region" description="Helical" evidence="4">
    <location>
        <begin position="273"/>
        <end position="291"/>
    </location>
</feature>
<feature type="transmembrane region" description="Helical" evidence="4">
    <location>
        <begin position="362"/>
        <end position="382"/>
    </location>
</feature>
<feature type="transmembrane region" description="Helical" evidence="4">
    <location>
        <begin position="79"/>
        <end position="99"/>
    </location>
</feature>
<keyword evidence="3" id="KW-0804">Transcription</keyword>
<comment type="caution">
    <text evidence="6">The sequence shown here is derived from an EMBL/GenBank/DDBJ whole genome shotgun (WGS) entry which is preliminary data.</text>
</comment>
<keyword evidence="1" id="KW-0805">Transcription regulation</keyword>
<dbReference type="InterPro" id="IPR016032">
    <property type="entry name" value="Sig_transdc_resp-reg_C-effctor"/>
</dbReference>
<feature type="transmembrane region" description="Helical" evidence="4">
    <location>
        <begin position="297"/>
        <end position="322"/>
    </location>
</feature>
<dbReference type="CDD" id="cd06170">
    <property type="entry name" value="LuxR_C_like"/>
    <property type="match status" value="1"/>
</dbReference>
<feature type="transmembrane region" description="Helical" evidence="4">
    <location>
        <begin position="12"/>
        <end position="35"/>
    </location>
</feature>
<keyword evidence="4" id="KW-0472">Membrane</keyword>
<accession>A0ABV1JDN1</accession>
<dbReference type="PROSITE" id="PS00622">
    <property type="entry name" value="HTH_LUXR_1"/>
    <property type="match status" value="1"/>
</dbReference>
<feature type="transmembrane region" description="Helical" evidence="4">
    <location>
        <begin position="238"/>
        <end position="261"/>
    </location>
</feature>
<dbReference type="Proteomes" id="UP001487305">
    <property type="component" value="Unassembled WGS sequence"/>
</dbReference>
<dbReference type="InterPro" id="IPR036388">
    <property type="entry name" value="WH-like_DNA-bd_sf"/>
</dbReference>